<protein>
    <recommendedName>
        <fullName evidence="2">Ferredoxin</fullName>
    </recommendedName>
</protein>
<dbReference type="EMBL" id="DVFN01000048">
    <property type="protein sequence ID" value="HIQ69303.1"/>
    <property type="molecule type" value="Genomic_DNA"/>
</dbReference>
<feature type="domain" description="4Fe-4S ferredoxin-type" evidence="7">
    <location>
        <begin position="337"/>
        <end position="365"/>
    </location>
</feature>
<dbReference type="Pfam" id="PF13237">
    <property type="entry name" value="Fer4_10"/>
    <property type="match status" value="1"/>
</dbReference>
<gene>
    <name evidence="8" type="ORF">IAA67_03095</name>
</gene>
<evidence type="ECO:0000256" key="1">
    <source>
        <dbReference type="ARBA" id="ARBA00003532"/>
    </source>
</evidence>
<proteinExistence type="predicted"/>
<reference evidence="8" key="1">
    <citation type="submission" date="2020-10" db="EMBL/GenBank/DDBJ databases">
        <authorList>
            <person name="Gilroy R."/>
        </authorList>
    </citation>
    <scope>NUCLEOTIDE SEQUENCE</scope>
    <source>
        <strain evidence="8">ChiSjej2B20-13462</strain>
    </source>
</reference>
<dbReference type="PROSITE" id="PS00198">
    <property type="entry name" value="4FE4S_FER_1"/>
    <property type="match status" value="2"/>
</dbReference>
<dbReference type="InterPro" id="IPR017896">
    <property type="entry name" value="4Fe4S_Fe-S-bd"/>
</dbReference>
<feature type="domain" description="4Fe-4S ferredoxin-type" evidence="7">
    <location>
        <begin position="307"/>
        <end position="336"/>
    </location>
</feature>
<evidence type="ECO:0000256" key="5">
    <source>
        <dbReference type="ARBA" id="ARBA00023004"/>
    </source>
</evidence>
<dbReference type="GO" id="GO:0046872">
    <property type="term" value="F:metal ion binding"/>
    <property type="evidence" value="ECO:0007669"/>
    <property type="project" value="UniProtKB-KW"/>
</dbReference>
<evidence type="ECO:0000313" key="8">
    <source>
        <dbReference type="EMBL" id="HIQ69303.1"/>
    </source>
</evidence>
<dbReference type="PANTHER" id="PTHR24960:SF76">
    <property type="entry name" value="4FE-4S FERREDOXIN-TYPE DOMAIN-CONTAINING PROTEIN"/>
    <property type="match status" value="1"/>
</dbReference>
<dbReference type="SUPFAM" id="SSF54862">
    <property type="entry name" value="4Fe-4S ferredoxins"/>
    <property type="match status" value="1"/>
</dbReference>
<keyword evidence="6" id="KW-0411">Iron-sulfur</keyword>
<organism evidence="8 9">
    <name type="scientific">Candidatus Avoscillospira stercorigallinarum</name>
    <dbReference type="NCBI Taxonomy" id="2840708"/>
    <lineage>
        <taxon>Bacteria</taxon>
        <taxon>Bacillati</taxon>
        <taxon>Bacillota</taxon>
        <taxon>Clostridia</taxon>
        <taxon>Eubacteriales</taxon>
        <taxon>Oscillospiraceae</taxon>
        <taxon>Oscillospiraceae incertae sedis</taxon>
        <taxon>Candidatus Avoscillospira</taxon>
    </lineage>
</organism>
<evidence type="ECO:0000256" key="3">
    <source>
        <dbReference type="ARBA" id="ARBA00022485"/>
    </source>
</evidence>
<evidence type="ECO:0000256" key="4">
    <source>
        <dbReference type="ARBA" id="ARBA00022723"/>
    </source>
</evidence>
<evidence type="ECO:0000256" key="2">
    <source>
        <dbReference type="ARBA" id="ARBA00013529"/>
    </source>
</evidence>
<dbReference type="AlphaFoldDB" id="A0A9D1CNP2"/>
<dbReference type="Proteomes" id="UP000886874">
    <property type="component" value="Unassembled WGS sequence"/>
</dbReference>
<dbReference type="InterPro" id="IPR007160">
    <property type="entry name" value="DUF362"/>
</dbReference>
<dbReference type="InterPro" id="IPR050157">
    <property type="entry name" value="PSI_iron-sulfur_center"/>
</dbReference>
<dbReference type="Pfam" id="PF04015">
    <property type="entry name" value="DUF362"/>
    <property type="match status" value="1"/>
</dbReference>
<comment type="caution">
    <text evidence="8">The sequence shown here is derived from an EMBL/GenBank/DDBJ whole genome shotgun (WGS) entry which is preliminary data.</text>
</comment>
<name>A0A9D1CNP2_9FIRM</name>
<evidence type="ECO:0000256" key="6">
    <source>
        <dbReference type="ARBA" id="ARBA00023014"/>
    </source>
</evidence>
<dbReference type="InterPro" id="IPR017900">
    <property type="entry name" value="4Fe4S_Fe_S_CS"/>
</dbReference>
<keyword evidence="3" id="KW-0004">4Fe-4S</keyword>
<dbReference type="Gene3D" id="3.30.70.20">
    <property type="match status" value="1"/>
</dbReference>
<accession>A0A9D1CNP2</accession>
<dbReference type="PROSITE" id="PS51379">
    <property type="entry name" value="4FE4S_FER_2"/>
    <property type="match status" value="2"/>
</dbReference>
<reference evidence="8" key="2">
    <citation type="journal article" date="2021" name="PeerJ">
        <title>Extensive microbial diversity within the chicken gut microbiome revealed by metagenomics and culture.</title>
        <authorList>
            <person name="Gilroy R."/>
            <person name="Ravi A."/>
            <person name="Getino M."/>
            <person name="Pursley I."/>
            <person name="Horton D.L."/>
            <person name="Alikhan N.F."/>
            <person name="Baker D."/>
            <person name="Gharbi K."/>
            <person name="Hall N."/>
            <person name="Watson M."/>
            <person name="Adriaenssens E.M."/>
            <person name="Foster-Nyarko E."/>
            <person name="Jarju S."/>
            <person name="Secka A."/>
            <person name="Antonio M."/>
            <person name="Oren A."/>
            <person name="Chaudhuri R.R."/>
            <person name="La Ragione R."/>
            <person name="Hildebrand F."/>
            <person name="Pallen M.J."/>
        </authorList>
    </citation>
    <scope>NUCLEOTIDE SEQUENCE</scope>
    <source>
        <strain evidence="8">ChiSjej2B20-13462</strain>
    </source>
</reference>
<evidence type="ECO:0000313" key="9">
    <source>
        <dbReference type="Proteomes" id="UP000886874"/>
    </source>
</evidence>
<dbReference type="PANTHER" id="PTHR24960">
    <property type="entry name" value="PHOTOSYSTEM I IRON-SULFUR CENTER-RELATED"/>
    <property type="match status" value="1"/>
</dbReference>
<keyword evidence="5" id="KW-0408">Iron</keyword>
<evidence type="ECO:0000259" key="7">
    <source>
        <dbReference type="PROSITE" id="PS51379"/>
    </source>
</evidence>
<dbReference type="GO" id="GO:0051539">
    <property type="term" value="F:4 iron, 4 sulfur cluster binding"/>
    <property type="evidence" value="ECO:0007669"/>
    <property type="project" value="UniProtKB-KW"/>
</dbReference>
<keyword evidence="4" id="KW-0479">Metal-binding</keyword>
<comment type="function">
    <text evidence="1">Ferredoxins are iron-sulfur proteins that transfer electrons in a wide variety of metabolic reactions.</text>
</comment>
<sequence length="374" mass="40304">MTEVRLRACPDYEREHCRAALEAVCGGLSWVQPGMKIGVKVNLVAGAPPEKAVTTHPALVAALTELLIEHGASVVVGDSPGGLFTPAFLQRVYHLSGYEAVEQVGATLNTDCEIRETDFPQGAVLHRFSYTAWLDSCDALINFCKLKTHGMMGMTCAVKNLFGSIPGTMKPEYHFRFSRPEDFAKMLTDLPCYFRPRLHLVDAVTAMEGNGPGSGDPRRLGLVLGCEDPFALDEVCAGLIGCDAVPTQAAARELGRIPAYTVTGEDPAAFHIPDFVLPPRRGTLFQMLLPGKAGEALSRVLQSAMAPRPTLTPAKCVGCGKCAAICPAKAIIMANHKPEFNRKTCIGCFCCQEFCPKGALEARRTPLARLLSPM</sequence>